<dbReference type="GO" id="GO:0005524">
    <property type="term" value="F:ATP binding"/>
    <property type="evidence" value="ECO:0007669"/>
    <property type="project" value="UniProtKB-KW"/>
</dbReference>
<feature type="region of interest" description="Disordered" evidence="8">
    <location>
        <begin position="259"/>
        <end position="407"/>
    </location>
</feature>
<name>A0AAD5T5P4_9FUNG</name>
<evidence type="ECO:0000259" key="9">
    <source>
        <dbReference type="PROSITE" id="PS50011"/>
    </source>
</evidence>
<proteinExistence type="predicted"/>
<dbReference type="InterPro" id="IPR011009">
    <property type="entry name" value="Kinase-like_dom_sf"/>
</dbReference>
<dbReference type="SMART" id="SM00220">
    <property type="entry name" value="S_TKc"/>
    <property type="match status" value="1"/>
</dbReference>
<evidence type="ECO:0000256" key="4">
    <source>
        <dbReference type="ARBA" id="ARBA00022741"/>
    </source>
</evidence>
<dbReference type="FunFam" id="1.10.510.10:FF:000624">
    <property type="entry name" value="Mitogen-activated protein kinase"/>
    <property type="match status" value="1"/>
</dbReference>
<keyword evidence="11" id="KW-1185">Reference proteome</keyword>
<keyword evidence="6" id="KW-0067">ATP-binding</keyword>
<feature type="compositionally biased region" description="Gly residues" evidence="8">
    <location>
        <begin position="259"/>
        <end position="274"/>
    </location>
</feature>
<evidence type="ECO:0000313" key="11">
    <source>
        <dbReference type="Proteomes" id="UP001211907"/>
    </source>
</evidence>
<evidence type="ECO:0000256" key="3">
    <source>
        <dbReference type="ARBA" id="ARBA00022679"/>
    </source>
</evidence>
<gene>
    <name evidence="10" type="primary">BUR1</name>
    <name evidence="10" type="ORF">HK100_006758</name>
</gene>
<keyword evidence="7" id="KW-0539">Nucleus</keyword>
<evidence type="ECO:0000256" key="1">
    <source>
        <dbReference type="ARBA" id="ARBA00004123"/>
    </source>
</evidence>
<dbReference type="InterPro" id="IPR000719">
    <property type="entry name" value="Prot_kinase_dom"/>
</dbReference>
<dbReference type="AlphaFoldDB" id="A0AAD5T5P4"/>
<evidence type="ECO:0000256" key="6">
    <source>
        <dbReference type="ARBA" id="ARBA00022840"/>
    </source>
</evidence>
<dbReference type="PROSITE" id="PS50011">
    <property type="entry name" value="PROTEIN_KINASE_DOM"/>
    <property type="match status" value="1"/>
</dbReference>
<organism evidence="10 11">
    <name type="scientific">Physocladia obscura</name>
    <dbReference type="NCBI Taxonomy" id="109957"/>
    <lineage>
        <taxon>Eukaryota</taxon>
        <taxon>Fungi</taxon>
        <taxon>Fungi incertae sedis</taxon>
        <taxon>Chytridiomycota</taxon>
        <taxon>Chytridiomycota incertae sedis</taxon>
        <taxon>Chytridiomycetes</taxon>
        <taxon>Chytridiales</taxon>
        <taxon>Chytriomycetaceae</taxon>
        <taxon>Physocladia</taxon>
    </lineage>
</organism>
<evidence type="ECO:0000256" key="2">
    <source>
        <dbReference type="ARBA" id="ARBA00022527"/>
    </source>
</evidence>
<keyword evidence="3" id="KW-0808">Transferase</keyword>
<dbReference type="PANTHER" id="PTHR24056:SF233">
    <property type="entry name" value="CYCLIN-DEPENDENT KINASE 9"/>
    <property type="match status" value="1"/>
</dbReference>
<feature type="domain" description="Protein kinase" evidence="9">
    <location>
        <begin position="1"/>
        <end position="167"/>
    </location>
</feature>
<dbReference type="Proteomes" id="UP001211907">
    <property type="component" value="Unassembled WGS sequence"/>
</dbReference>
<feature type="compositionally biased region" description="Gly residues" evidence="8">
    <location>
        <begin position="292"/>
        <end position="303"/>
    </location>
</feature>
<dbReference type="Pfam" id="PF00069">
    <property type="entry name" value="Pkinase"/>
    <property type="match status" value="1"/>
</dbReference>
<dbReference type="InterPro" id="IPR050108">
    <property type="entry name" value="CDK"/>
</dbReference>
<keyword evidence="5 10" id="KW-0418">Kinase</keyword>
<comment type="subcellular location">
    <subcellularLocation>
        <location evidence="1">Nucleus</location>
    </subcellularLocation>
</comment>
<feature type="compositionally biased region" description="Basic and acidic residues" evidence="8">
    <location>
        <begin position="308"/>
        <end position="380"/>
    </location>
</feature>
<evidence type="ECO:0000256" key="8">
    <source>
        <dbReference type="SAM" id="MobiDB-lite"/>
    </source>
</evidence>
<dbReference type="GO" id="GO:0005634">
    <property type="term" value="C:nucleus"/>
    <property type="evidence" value="ECO:0007669"/>
    <property type="project" value="UniProtKB-SubCell"/>
</dbReference>
<dbReference type="GO" id="GO:0004693">
    <property type="term" value="F:cyclin-dependent protein serine/threonine kinase activity"/>
    <property type="evidence" value="ECO:0007669"/>
    <property type="project" value="TreeGrafter"/>
</dbReference>
<keyword evidence="2 10" id="KW-0723">Serine/threonine-protein kinase</keyword>
<sequence>MKTANILIDNTGCLKIADFGLARAHLQSVKDPRYTNMVVTRWYRPPELLLGGTRYGPAIDVWGVGCVFGEILRRRPILIGNDDFDQLKKVIELCGTPTAESWPGLRDLPNMSMIANLPNHERSMKAMFKHFIDDRYFIGVFDLLEKIFVLDPTKRLTAAEALLHPYFFAKPDPAVVGSDDFNCKWEQSHELSSRQRRSAAAATQQQVSDLIPGMKLESQQAPLAVPPPHYTLPSDMDHYYKVMGAGSLAGQPLHNGGGVVGAGANGSGGAGGQNGDSRQRGGVQPQYEHRGQGGGRGGGGSRYTGGERYSRDGRDGRENRGGDYSGSRRDDGGGRRGGGGDDRDSRRDDKRDERRDDRRDGRDRDTAGGRDRFDGGRQTHNEGGGGGGHQRSTSHSHGLPPRPNQNQ</sequence>
<dbReference type="PANTHER" id="PTHR24056">
    <property type="entry name" value="CELL DIVISION PROTEIN KINASE"/>
    <property type="match status" value="1"/>
</dbReference>
<comment type="caution">
    <text evidence="10">The sequence shown here is derived from an EMBL/GenBank/DDBJ whole genome shotgun (WGS) entry which is preliminary data.</text>
</comment>
<evidence type="ECO:0000256" key="5">
    <source>
        <dbReference type="ARBA" id="ARBA00022777"/>
    </source>
</evidence>
<dbReference type="Gene3D" id="1.10.510.10">
    <property type="entry name" value="Transferase(Phosphotransferase) domain 1"/>
    <property type="match status" value="1"/>
</dbReference>
<evidence type="ECO:0000256" key="7">
    <source>
        <dbReference type="ARBA" id="ARBA00023242"/>
    </source>
</evidence>
<evidence type="ECO:0000313" key="10">
    <source>
        <dbReference type="EMBL" id="KAJ3131125.1"/>
    </source>
</evidence>
<dbReference type="SUPFAM" id="SSF56112">
    <property type="entry name" value="Protein kinase-like (PK-like)"/>
    <property type="match status" value="1"/>
</dbReference>
<keyword evidence="4" id="KW-0547">Nucleotide-binding</keyword>
<reference evidence="10" key="1">
    <citation type="submission" date="2020-05" db="EMBL/GenBank/DDBJ databases">
        <title>Phylogenomic resolution of chytrid fungi.</title>
        <authorList>
            <person name="Stajich J.E."/>
            <person name="Amses K."/>
            <person name="Simmons R."/>
            <person name="Seto K."/>
            <person name="Myers J."/>
            <person name="Bonds A."/>
            <person name="Quandt C.A."/>
            <person name="Barry K."/>
            <person name="Liu P."/>
            <person name="Grigoriev I."/>
            <person name="Longcore J.E."/>
            <person name="James T.Y."/>
        </authorList>
    </citation>
    <scope>NUCLEOTIDE SEQUENCE</scope>
    <source>
        <strain evidence="10">JEL0513</strain>
    </source>
</reference>
<accession>A0AAD5T5P4</accession>
<protein>
    <submittedName>
        <fullName evidence="10">Serine/threonine protein kinase, CMGC, CDC2/CDK sub</fullName>
    </submittedName>
</protein>
<dbReference type="EMBL" id="JADGJH010000315">
    <property type="protein sequence ID" value="KAJ3131125.1"/>
    <property type="molecule type" value="Genomic_DNA"/>
</dbReference>